<protein>
    <submittedName>
        <fullName evidence="3">Uncharacterized protein</fullName>
    </submittedName>
</protein>
<feature type="region of interest" description="Disordered" evidence="1">
    <location>
        <begin position="20"/>
        <end position="67"/>
    </location>
</feature>
<accession>A0A9X2XNA3</accession>
<dbReference type="AlphaFoldDB" id="A0A9X2XNA3"/>
<keyword evidence="4" id="KW-1185">Reference proteome</keyword>
<dbReference type="RefSeq" id="WP_279295801.1">
    <property type="nucleotide sequence ID" value="NZ_JAOTIF010000002.1"/>
</dbReference>
<reference evidence="3" key="1">
    <citation type="submission" date="2022-09" db="EMBL/GenBank/DDBJ databases">
        <authorList>
            <person name="Yuan C."/>
            <person name="Ke Z."/>
        </authorList>
    </citation>
    <scope>NUCLEOTIDE SEQUENCE</scope>
    <source>
        <strain evidence="3">LB-8</strain>
    </source>
</reference>
<name>A0A9X2XNA3_9BACT</name>
<keyword evidence="2" id="KW-0472">Membrane</keyword>
<feature type="compositionally biased region" description="Low complexity" evidence="1">
    <location>
        <begin position="56"/>
        <end position="67"/>
    </location>
</feature>
<evidence type="ECO:0000256" key="2">
    <source>
        <dbReference type="SAM" id="Phobius"/>
    </source>
</evidence>
<organism evidence="3 4">
    <name type="scientific">Paraflavisolibacter caeni</name>
    <dbReference type="NCBI Taxonomy" id="2982496"/>
    <lineage>
        <taxon>Bacteria</taxon>
        <taxon>Pseudomonadati</taxon>
        <taxon>Bacteroidota</taxon>
        <taxon>Chitinophagia</taxon>
        <taxon>Chitinophagales</taxon>
        <taxon>Chitinophagaceae</taxon>
        <taxon>Paraflavisolibacter</taxon>
    </lineage>
</organism>
<feature type="transmembrane region" description="Helical" evidence="2">
    <location>
        <begin position="6"/>
        <end position="26"/>
    </location>
</feature>
<evidence type="ECO:0000256" key="1">
    <source>
        <dbReference type="SAM" id="MobiDB-lite"/>
    </source>
</evidence>
<dbReference type="Proteomes" id="UP001155483">
    <property type="component" value="Unassembled WGS sequence"/>
</dbReference>
<keyword evidence="2" id="KW-1133">Transmembrane helix</keyword>
<evidence type="ECO:0000313" key="3">
    <source>
        <dbReference type="EMBL" id="MCU7548353.1"/>
    </source>
</evidence>
<dbReference type="EMBL" id="JAOTIF010000002">
    <property type="protein sequence ID" value="MCU7548353.1"/>
    <property type="molecule type" value="Genomic_DNA"/>
</dbReference>
<sequence length="67" mass="7276">MKDVKGLYILNIINFSFISHPAGGWFKSGKADKNKRRGQKGRSAALSPDSFHLRGSSSSNSRSNPAP</sequence>
<evidence type="ECO:0000313" key="4">
    <source>
        <dbReference type="Proteomes" id="UP001155483"/>
    </source>
</evidence>
<keyword evidence="2" id="KW-0812">Transmembrane</keyword>
<gene>
    <name evidence="3" type="ORF">OCK74_04465</name>
</gene>
<proteinExistence type="predicted"/>
<comment type="caution">
    <text evidence="3">The sequence shown here is derived from an EMBL/GenBank/DDBJ whole genome shotgun (WGS) entry which is preliminary data.</text>
</comment>
<reference evidence="3" key="2">
    <citation type="submission" date="2023-04" db="EMBL/GenBank/DDBJ databases">
        <title>Paracnuella aquatica gen. nov., sp. nov., a member of the family Chitinophagaceae isolated from a hot spring.</title>
        <authorList>
            <person name="Wang C."/>
        </authorList>
    </citation>
    <scope>NUCLEOTIDE SEQUENCE</scope>
    <source>
        <strain evidence="3">LB-8</strain>
    </source>
</reference>